<proteinExistence type="predicted"/>
<dbReference type="Gene3D" id="3.40.50.300">
    <property type="entry name" value="P-loop containing nucleotide triphosphate hydrolases"/>
    <property type="match status" value="1"/>
</dbReference>
<accession>A0A5J6WJQ0</accession>
<evidence type="ECO:0000256" key="1">
    <source>
        <dbReference type="SAM" id="Coils"/>
    </source>
</evidence>
<name>A0A5J6WJQ0_MORMI</name>
<reference evidence="2 3" key="1">
    <citation type="submission" date="2019-09" db="EMBL/GenBank/DDBJ databases">
        <title>Hybrid Assembly of the complete Genome of the Deep-Sea Bacterium Moritella marina from long Nanopore and Illumina reads.</title>
        <authorList>
            <person name="Magin S."/>
            <person name="Georgoulis A."/>
            <person name="Papadimitriou K."/>
            <person name="Iliakis G."/>
            <person name="Vorgias C.E."/>
        </authorList>
    </citation>
    <scope>NUCLEOTIDE SEQUENCE [LARGE SCALE GENOMIC DNA]</scope>
    <source>
        <strain evidence="2 3">MP-1</strain>
    </source>
</reference>
<dbReference type="RefSeq" id="WP_019439357.1">
    <property type="nucleotide sequence ID" value="NZ_ALOE01000001.1"/>
</dbReference>
<dbReference type="KEGG" id="mmaa:FR932_03920"/>
<evidence type="ECO:0000313" key="2">
    <source>
        <dbReference type="EMBL" id="QFI37035.1"/>
    </source>
</evidence>
<dbReference type="OrthoDB" id="8107482at2"/>
<dbReference type="InterPro" id="IPR027417">
    <property type="entry name" value="P-loop_NTPase"/>
</dbReference>
<evidence type="ECO:0000313" key="3">
    <source>
        <dbReference type="Proteomes" id="UP000327424"/>
    </source>
</evidence>
<organism evidence="2 3">
    <name type="scientific">Moritella marina ATCC 15381</name>
    <dbReference type="NCBI Taxonomy" id="1202962"/>
    <lineage>
        <taxon>Bacteria</taxon>
        <taxon>Pseudomonadati</taxon>
        <taxon>Pseudomonadota</taxon>
        <taxon>Gammaproteobacteria</taxon>
        <taxon>Alteromonadales</taxon>
        <taxon>Moritellaceae</taxon>
        <taxon>Moritella</taxon>
    </lineage>
</organism>
<protein>
    <submittedName>
        <fullName evidence="2">Uncharacterized protein</fullName>
    </submittedName>
</protein>
<keyword evidence="3" id="KW-1185">Reference proteome</keyword>
<gene>
    <name evidence="2" type="ORF">FR932_03920</name>
</gene>
<sequence>MFKINFVSADIRVKENNKVYGFKYKFYNGLNIIKGQNSSGKSSILSCIYYNLGMEQLLGMSTSKNSLLDKCLTSEFKYQKNIYNVTQSRILLEIENDKGNKVLLERMAVSPESLDKNIITVIDNGLEKKYYLHFNYDHTHNRGFYNWLQSFIGIQLPRDKETKKNTLYLQNLFSSCFIEQTKGWSDYLSQMPSFNIKDAKRKLVEYLLSLDCLEYDLEKDKLTVEKNSLVDEWNQAVINFNRADYSLSYKVNGLAIKYEKSKIDSLKNLQLKINIDSEWLDINTATKITNKKLSTLKINNRKAEKRKDLSELSTRRKDLKIRLLNLNRINSSLDRAYTTEDFKVANYKSHLSHLREERMNIVGARKVDDLLSELSESNSCPLCDNSIKINSTDREITPQDYESSLKFIDSKISMIDSYLNSFANYQEEYSKDSNYYNSLIHETKINITNIDRDLNANTEKELSRDSIHAEITQSNLLERLSNLSEQFNIFKEKINQLNTKIINIDTDIKIIKTSFSRDEDSINRFQSDFRRHLSEFHYTSNELYRVNINTKQPYKAFPSVYNASAKSAQPIRLASSASDFIRAEWAFYLALMNKSVVHPGVLIFDEPGQHAMSLDSMEKLLRISEKFKDKQLIFAISKFSKGYDNDKTEQDISLNQLTSKLQDYNEIEIDSDTEKLVSEITL</sequence>
<keyword evidence="1" id="KW-0175">Coiled coil</keyword>
<dbReference type="EMBL" id="CP044399">
    <property type="protein sequence ID" value="QFI37035.1"/>
    <property type="molecule type" value="Genomic_DNA"/>
</dbReference>
<dbReference type="AlphaFoldDB" id="A0A5J6WJQ0"/>
<feature type="coiled-coil region" evidence="1">
    <location>
        <begin position="302"/>
        <end position="329"/>
    </location>
</feature>
<dbReference type="Proteomes" id="UP000327424">
    <property type="component" value="Chromosome"/>
</dbReference>